<dbReference type="CDD" id="cd00054">
    <property type="entry name" value="EGF_CA"/>
    <property type="match status" value="2"/>
</dbReference>
<reference evidence="18" key="1">
    <citation type="submission" date="2025-08" db="UniProtKB">
        <authorList>
            <consortium name="RefSeq"/>
        </authorList>
    </citation>
    <scope>IDENTIFICATION</scope>
    <source>
        <tissue evidence="18">Tentacle</tissue>
    </source>
</reference>
<name>A0A6P8HJY1_ACTTE</name>
<keyword evidence="6 14" id="KW-0245">EGF-like domain</keyword>
<feature type="domain" description="EGF-like" evidence="16">
    <location>
        <begin position="75"/>
        <end position="112"/>
    </location>
</feature>
<dbReference type="PROSITE" id="PS50092">
    <property type="entry name" value="TSP1"/>
    <property type="match status" value="2"/>
</dbReference>
<dbReference type="PROSITE" id="PS50026">
    <property type="entry name" value="EGF_3"/>
    <property type="match status" value="2"/>
</dbReference>
<evidence type="ECO:0000313" key="18">
    <source>
        <dbReference type="RefSeq" id="XP_031556121.1"/>
    </source>
</evidence>
<dbReference type="RefSeq" id="XP_031556121.1">
    <property type="nucleotide sequence ID" value="XM_031700261.1"/>
</dbReference>
<keyword evidence="11" id="KW-0472">Membrane</keyword>
<feature type="disulfide bond" evidence="14">
    <location>
        <begin position="144"/>
        <end position="153"/>
    </location>
</feature>
<comment type="caution">
    <text evidence="14">Lacks conserved residue(s) required for the propagation of feature annotation.</text>
</comment>
<keyword evidence="9" id="KW-0677">Repeat</keyword>
<dbReference type="GO" id="GO:0009887">
    <property type="term" value="P:animal organ morphogenesis"/>
    <property type="evidence" value="ECO:0007669"/>
    <property type="project" value="UniProtKB-ARBA"/>
</dbReference>
<dbReference type="FunFam" id="2.10.25.10:FF:000255">
    <property type="entry name" value="Sushi, nidogen and EGF-like domains 1"/>
    <property type="match status" value="1"/>
</dbReference>
<dbReference type="InterPro" id="IPR052065">
    <property type="entry name" value="Compl_asym_regulator"/>
</dbReference>
<dbReference type="GO" id="GO:0043005">
    <property type="term" value="C:neuron projection"/>
    <property type="evidence" value="ECO:0007669"/>
    <property type="project" value="UniProtKB-ARBA"/>
</dbReference>
<comment type="similarity">
    <text evidence="3">Belongs to the EGF domain peptide family.</text>
</comment>
<organism evidence="17 18">
    <name type="scientific">Actinia tenebrosa</name>
    <name type="common">Australian red waratah sea anemone</name>
    <dbReference type="NCBI Taxonomy" id="6105"/>
    <lineage>
        <taxon>Eukaryota</taxon>
        <taxon>Metazoa</taxon>
        <taxon>Cnidaria</taxon>
        <taxon>Anthozoa</taxon>
        <taxon>Hexacorallia</taxon>
        <taxon>Actiniaria</taxon>
        <taxon>Actiniidae</taxon>
        <taxon>Actinia</taxon>
    </lineage>
</organism>
<feature type="compositionally biased region" description="Polar residues" evidence="15">
    <location>
        <begin position="274"/>
        <end position="294"/>
    </location>
</feature>
<accession>A0A6P8HJY1</accession>
<dbReference type="SMART" id="SM00179">
    <property type="entry name" value="EGF_CA"/>
    <property type="match status" value="2"/>
</dbReference>
<feature type="compositionally biased region" description="Low complexity" evidence="15">
    <location>
        <begin position="193"/>
        <end position="273"/>
    </location>
</feature>
<dbReference type="GO" id="GO:0048667">
    <property type="term" value="P:cell morphogenesis involved in neuron differentiation"/>
    <property type="evidence" value="ECO:0007669"/>
    <property type="project" value="UniProtKB-ARBA"/>
</dbReference>
<keyword evidence="8" id="KW-0732">Signal</keyword>
<feature type="compositionally biased region" description="Low complexity" evidence="15">
    <location>
        <begin position="299"/>
        <end position="314"/>
    </location>
</feature>
<dbReference type="Proteomes" id="UP000515163">
    <property type="component" value="Unplaced"/>
</dbReference>
<evidence type="ECO:0000256" key="9">
    <source>
        <dbReference type="ARBA" id="ARBA00022737"/>
    </source>
</evidence>
<keyword evidence="12 14" id="KW-1015">Disulfide bond</keyword>
<dbReference type="PRINTS" id="PR01705">
    <property type="entry name" value="TSP1REPEAT"/>
</dbReference>
<dbReference type="Pfam" id="PF00090">
    <property type="entry name" value="TSP_1"/>
    <property type="match status" value="2"/>
</dbReference>
<dbReference type="SMART" id="SM00209">
    <property type="entry name" value="TSP1"/>
    <property type="match status" value="2"/>
</dbReference>
<dbReference type="InterPro" id="IPR000884">
    <property type="entry name" value="TSP1_rpt"/>
</dbReference>
<feature type="non-terminal residue" evidence="18">
    <location>
        <position position="584"/>
    </location>
</feature>
<dbReference type="OrthoDB" id="446173at2759"/>
<dbReference type="InterPro" id="IPR001881">
    <property type="entry name" value="EGF-like_Ca-bd_dom"/>
</dbReference>
<evidence type="ECO:0000256" key="14">
    <source>
        <dbReference type="PROSITE-ProRule" id="PRU00076"/>
    </source>
</evidence>
<keyword evidence="17" id="KW-1185">Reference proteome</keyword>
<comment type="subcellular location">
    <subcellularLocation>
        <location evidence="1">Membrane</location>
        <topology evidence="1">Single-pass membrane protein</topology>
    </subcellularLocation>
    <subcellularLocation>
        <location evidence="2">Secreted</location>
    </subcellularLocation>
</comment>
<evidence type="ECO:0000259" key="16">
    <source>
        <dbReference type="PROSITE" id="PS50026"/>
    </source>
</evidence>
<dbReference type="InterPro" id="IPR000742">
    <property type="entry name" value="EGF"/>
</dbReference>
<dbReference type="GO" id="GO:0001764">
    <property type="term" value="P:neuron migration"/>
    <property type="evidence" value="ECO:0007669"/>
    <property type="project" value="UniProtKB-ARBA"/>
</dbReference>
<evidence type="ECO:0000256" key="8">
    <source>
        <dbReference type="ARBA" id="ARBA00022729"/>
    </source>
</evidence>
<keyword evidence="5" id="KW-0964">Secreted</keyword>
<dbReference type="Pfam" id="PF00008">
    <property type="entry name" value="EGF"/>
    <property type="match status" value="1"/>
</dbReference>
<dbReference type="SUPFAM" id="SSF57196">
    <property type="entry name" value="EGF/Laminin"/>
    <property type="match status" value="2"/>
</dbReference>
<evidence type="ECO:0000256" key="13">
    <source>
        <dbReference type="ARBA" id="ARBA00023180"/>
    </source>
</evidence>
<feature type="domain" description="EGF-like" evidence="16">
    <location>
        <begin position="118"/>
        <end position="154"/>
    </location>
</feature>
<evidence type="ECO:0000256" key="4">
    <source>
        <dbReference type="ARBA" id="ARBA00022473"/>
    </source>
</evidence>
<dbReference type="FunFam" id="2.20.100.10:FF:000007">
    <property type="entry name" value="Thrombospondin 1"/>
    <property type="match status" value="2"/>
</dbReference>
<keyword evidence="7" id="KW-0812">Transmembrane</keyword>
<evidence type="ECO:0000256" key="7">
    <source>
        <dbReference type="ARBA" id="ARBA00022692"/>
    </source>
</evidence>
<dbReference type="PROSITE" id="PS00022">
    <property type="entry name" value="EGF_1"/>
    <property type="match status" value="2"/>
</dbReference>
<feature type="disulfide bond" evidence="14">
    <location>
        <begin position="102"/>
        <end position="111"/>
    </location>
</feature>
<gene>
    <name evidence="18" type="primary">LOC116292917</name>
</gene>
<dbReference type="Gene3D" id="2.20.100.10">
    <property type="entry name" value="Thrombospondin type-1 (TSP1) repeat"/>
    <property type="match status" value="2"/>
</dbReference>
<feature type="compositionally biased region" description="Low complexity" evidence="15">
    <location>
        <begin position="173"/>
        <end position="184"/>
    </location>
</feature>
<dbReference type="KEGG" id="aten:116292917"/>
<dbReference type="InterPro" id="IPR036383">
    <property type="entry name" value="TSP1_rpt_sf"/>
</dbReference>
<evidence type="ECO:0000256" key="12">
    <source>
        <dbReference type="ARBA" id="ARBA00023157"/>
    </source>
</evidence>
<dbReference type="PANTHER" id="PTHR22906:SF43">
    <property type="entry name" value="PROPERDIN"/>
    <property type="match status" value="1"/>
</dbReference>
<feature type="region of interest" description="Disordered" evidence="15">
    <location>
        <begin position="173"/>
        <end position="321"/>
    </location>
</feature>
<dbReference type="PANTHER" id="PTHR22906">
    <property type="entry name" value="PROPERDIN"/>
    <property type="match status" value="1"/>
</dbReference>
<evidence type="ECO:0000256" key="15">
    <source>
        <dbReference type="SAM" id="MobiDB-lite"/>
    </source>
</evidence>
<evidence type="ECO:0000256" key="1">
    <source>
        <dbReference type="ARBA" id="ARBA00004167"/>
    </source>
</evidence>
<protein>
    <submittedName>
        <fullName evidence="18">Flocculation protein FLO11-like</fullName>
    </submittedName>
</protein>
<evidence type="ECO:0000256" key="3">
    <source>
        <dbReference type="ARBA" id="ARBA00006373"/>
    </source>
</evidence>
<dbReference type="GeneID" id="116292917"/>
<evidence type="ECO:0000256" key="5">
    <source>
        <dbReference type="ARBA" id="ARBA00022525"/>
    </source>
</evidence>
<dbReference type="GO" id="GO:0048646">
    <property type="term" value="P:anatomical structure formation involved in morphogenesis"/>
    <property type="evidence" value="ECO:0007669"/>
    <property type="project" value="UniProtKB-ARBA"/>
</dbReference>
<evidence type="ECO:0000256" key="10">
    <source>
        <dbReference type="ARBA" id="ARBA00022989"/>
    </source>
</evidence>
<dbReference type="Gene3D" id="2.10.25.10">
    <property type="entry name" value="Laminin"/>
    <property type="match status" value="2"/>
</dbReference>
<dbReference type="SUPFAM" id="SSF82895">
    <property type="entry name" value="TSP-1 type 1 repeat"/>
    <property type="match status" value="2"/>
</dbReference>
<sequence>MYCGGVINGWIRGKHPQPDSEKDADICVRRNDNCCSEKYRVKIKNCDGKYYYKMKKDIDCSPKRRLCTSRQPVVETDPCDSSPCKNGGTCVIFPRYNYTCQCESQYTGFNCESEVPTISDPCNSSPCKNGGTCYPSGQSYTCTCLLLFSGKECQFSDSGESTASTATAAATTATTTTTSASASSLEISSPNVATSTATSQNTAAHPSASSRSSSQATSSSSPNAGSSTDNSGNSTSSTQSASATSQATSGVSSSLIPPTTTTSSNSQLTTTNTNFPSSTLTTATVSNSPSTGMQPTPSPTVSGTVTPSASSTASYDGSTTNKPTASLPGIALTPAFSASTPGLGTVASSFSSNALVSSSAAPTSERVDGGFSEWGAWGSCTKSCGTGNMTRARTCTNPAPANNGSTCNGSYADTQECNTNPCPIDGGWTEWTSWSFCNKPCGTGSSQRTRSCSNPTPMYGGQPCDGLNTEETPCNSHPCAAAMMQYVVRFTKEEFDIKLEDKTSTEWNDMKDKISFNAKQAYAIESNVIYTEVLSHRNGSIISTFNLSYSGIDSIQVVQLLESIEWRGLFGVLPAQILTIIPDV</sequence>
<evidence type="ECO:0000256" key="6">
    <source>
        <dbReference type="ARBA" id="ARBA00022536"/>
    </source>
</evidence>
<keyword evidence="10" id="KW-1133">Transmembrane helix</keyword>
<dbReference type="GO" id="GO:0016358">
    <property type="term" value="P:dendrite development"/>
    <property type="evidence" value="ECO:0007669"/>
    <property type="project" value="UniProtKB-ARBA"/>
</dbReference>
<evidence type="ECO:0000256" key="11">
    <source>
        <dbReference type="ARBA" id="ARBA00023136"/>
    </source>
</evidence>
<evidence type="ECO:0000256" key="2">
    <source>
        <dbReference type="ARBA" id="ARBA00004613"/>
    </source>
</evidence>
<keyword evidence="13" id="KW-0325">Glycoprotein</keyword>
<dbReference type="FunFam" id="2.10.25.10:FF:000172">
    <property type="entry name" value="FAT atypical cadherin 3"/>
    <property type="match status" value="1"/>
</dbReference>
<keyword evidence="4" id="KW-0217">Developmental protein</keyword>
<dbReference type="GO" id="GO:0005509">
    <property type="term" value="F:calcium ion binding"/>
    <property type="evidence" value="ECO:0007669"/>
    <property type="project" value="InterPro"/>
</dbReference>
<dbReference type="SMART" id="SM00181">
    <property type="entry name" value="EGF"/>
    <property type="match status" value="2"/>
</dbReference>
<proteinExistence type="inferred from homology"/>
<dbReference type="AlphaFoldDB" id="A0A6P8HJY1"/>
<dbReference type="InParanoid" id="A0A6P8HJY1"/>
<dbReference type="GO" id="GO:0016020">
    <property type="term" value="C:membrane"/>
    <property type="evidence" value="ECO:0007669"/>
    <property type="project" value="UniProtKB-SubCell"/>
</dbReference>
<evidence type="ECO:0000313" key="17">
    <source>
        <dbReference type="Proteomes" id="UP000515163"/>
    </source>
</evidence>